<evidence type="ECO:0000313" key="3">
    <source>
        <dbReference type="Proteomes" id="UP000321534"/>
    </source>
</evidence>
<accession>A0A512D582</accession>
<comment type="caution">
    <text evidence="2">The sequence shown here is derived from an EMBL/GenBank/DDBJ whole genome shotgun (WGS) entry which is preliminary data.</text>
</comment>
<feature type="transmembrane region" description="Helical" evidence="1">
    <location>
        <begin position="7"/>
        <end position="30"/>
    </location>
</feature>
<dbReference type="OrthoDB" id="4640879at2"/>
<keyword evidence="1" id="KW-1133">Transmembrane helix</keyword>
<name>A0A512D582_9MICO</name>
<sequence length="62" mass="6393">MTRPVRIIIGVIVLLVGALWTLQGLGYIGGSAMSGVTLWAVIGPIVAVGGLGLALSRPRRQP</sequence>
<keyword evidence="3" id="KW-1185">Reference proteome</keyword>
<feature type="transmembrane region" description="Helical" evidence="1">
    <location>
        <begin position="36"/>
        <end position="55"/>
    </location>
</feature>
<keyword evidence="1" id="KW-0472">Membrane</keyword>
<proteinExistence type="predicted"/>
<protein>
    <recommendedName>
        <fullName evidence="4">Integral membrane protein</fullName>
    </recommendedName>
</protein>
<evidence type="ECO:0000313" key="2">
    <source>
        <dbReference type="EMBL" id="GEO31616.1"/>
    </source>
</evidence>
<dbReference type="EMBL" id="BJYX01000023">
    <property type="protein sequence ID" value="GEO31616.1"/>
    <property type="molecule type" value="Genomic_DNA"/>
</dbReference>
<organism evidence="2 3">
    <name type="scientific">Terrabacter aerolatus</name>
    <dbReference type="NCBI Taxonomy" id="422442"/>
    <lineage>
        <taxon>Bacteria</taxon>
        <taxon>Bacillati</taxon>
        <taxon>Actinomycetota</taxon>
        <taxon>Actinomycetes</taxon>
        <taxon>Micrococcales</taxon>
        <taxon>Intrasporangiaceae</taxon>
        <taxon>Terrabacter</taxon>
    </lineage>
</organism>
<evidence type="ECO:0008006" key="4">
    <source>
        <dbReference type="Google" id="ProtNLM"/>
    </source>
</evidence>
<keyword evidence="1" id="KW-0812">Transmembrane</keyword>
<reference evidence="2 3" key="1">
    <citation type="submission" date="2019-07" db="EMBL/GenBank/DDBJ databases">
        <title>Whole genome shotgun sequence of Terrabacter aerolatus NBRC 106305.</title>
        <authorList>
            <person name="Hosoyama A."/>
            <person name="Uohara A."/>
            <person name="Ohji S."/>
            <person name="Ichikawa N."/>
        </authorList>
    </citation>
    <scope>NUCLEOTIDE SEQUENCE [LARGE SCALE GENOMIC DNA]</scope>
    <source>
        <strain evidence="2 3">NBRC 106305</strain>
    </source>
</reference>
<dbReference type="RefSeq" id="WP_147068006.1">
    <property type="nucleotide sequence ID" value="NZ_BAAARO010000019.1"/>
</dbReference>
<evidence type="ECO:0000256" key="1">
    <source>
        <dbReference type="SAM" id="Phobius"/>
    </source>
</evidence>
<dbReference type="AlphaFoldDB" id="A0A512D582"/>
<dbReference type="Proteomes" id="UP000321534">
    <property type="component" value="Unassembled WGS sequence"/>
</dbReference>
<gene>
    <name evidence="2" type="ORF">TAE01_34260</name>
</gene>